<accession>A0A0K6GHJ2</accession>
<keyword evidence="2" id="KW-1185">Reference proteome</keyword>
<gene>
    <name evidence="1" type="ORF">RSOLAG22IIIB_06894</name>
</gene>
<proteinExistence type="predicted"/>
<sequence>MQLDDLENFILFTTSKKLGSKTPIYCLRAQKAKFDRVKEEFVNNNDGKGLDEWKLQQLSYWKTQRQEGDRLLKYFDSVAASRSGELQALKLERKEQIHERLRALGWDNRYLDCPGNSEHFKKQWSSLVEVAKPLTERIWTNLLPKLTRLLEENRGQVEIYEQEQRQYEWQRKVEELLGEFTRVSNPYQSIIDTLELEGTLVCMEGTSVNPTKLLPSIFPKCEVILKWNFLTSLYEEENSLERVEGLFNERRETITQKLLEWRTQVENQLIEQYTSSSPHLTKSPLNITLTIKGSTDTTKNLSDNTRFLLRADTVFIGPYCTTQDTHFPKISGLINTPSFSPGLEWASNMLERYTRDVTAAIIAEALLKELNMPDVAFIELISMSKAFVCGRCSRRPHMDWSALIVHYRIRDVRADIRMNQDRNPIVIRNIHSLYTDITSRPLVRTFSSEEADHAKSFNPVVQCLLCPRADRFSDYRFDSREEMRWHMVEVHETTEPVEGLHFAKNDEKTPFSWDSEWQIKWDEYYDARVENEGTEA</sequence>
<evidence type="ECO:0000313" key="1">
    <source>
        <dbReference type="EMBL" id="CUA77955.1"/>
    </source>
</evidence>
<name>A0A0K6GHJ2_9AGAM</name>
<reference evidence="1 2" key="1">
    <citation type="submission" date="2015-07" db="EMBL/GenBank/DDBJ databases">
        <authorList>
            <person name="Noorani M."/>
        </authorList>
    </citation>
    <scope>NUCLEOTIDE SEQUENCE [LARGE SCALE GENOMIC DNA]</scope>
    <source>
        <strain evidence="1">BBA 69670</strain>
    </source>
</reference>
<dbReference type="Proteomes" id="UP000044841">
    <property type="component" value="Unassembled WGS sequence"/>
</dbReference>
<evidence type="ECO:0000313" key="2">
    <source>
        <dbReference type="Proteomes" id="UP000044841"/>
    </source>
</evidence>
<organism evidence="1 2">
    <name type="scientific">Rhizoctonia solani</name>
    <dbReference type="NCBI Taxonomy" id="456999"/>
    <lineage>
        <taxon>Eukaryota</taxon>
        <taxon>Fungi</taxon>
        <taxon>Dikarya</taxon>
        <taxon>Basidiomycota</taxon>
        <taxon>Agaricomycotina</taxon>
        <taxon>Agaricomycetes</taxon>
        <taxon>Cantharellales</taxon>
        <taxon>Ceratobasidiaceae</taxon>
        <taxon>Rhizoctonia</taxon>
    </lineage>
</organism>
<dbReference type="EMBL" id="CYGV01001922">
    <property type="protein sequence ID" value="CUA77955.1"/>
    <property type="molecule type" value="Genomic_DNA"/>
</dbReference>
<protein>
    <submittedName>
        <fullName evidence="1">Uncharacterized protein</fullName>
    </submittedName>
</protein>
<dbReference type="AlphaFoldDB" id="A0A0K6GHJ2"/>